<name>A0A9J6RAQ7_9BACI</name>
<organism evidence="1 2">
    <name type="scientific">Natronobacillus azotifigens</name>
    <dbReference type="NCBI Taxonomy" id="472978"/>
    <lineage>
        <taxon>Bacteria</taxon>
        <taxon>Bacillati</taxon>
        <taxon>Bacillota</taxon>
        <taxon>Bacilli</taxon>
        <taxon>Bacillales</taxon>
        <taxon>Bacillaceae</taxon>
        <taxon>Natronobacillus</taxon>
    </lineage>
</organism>
<dbReference type="PANTHER" id="PTHR34352:SF1">
    <property type="entry name" value="PROTEIN YHFA"/>
    <property type="match status" value="1"/>
</dbReference>
<dbReference type="PANTHER" id="PTHR34352">
    <property type="entry name" value="PROTEIN YHFA"/>
    <property type="match status" value="1"/>
</dbReference>
<dbReference type="Gene3D" id="3.30.300.20">
    <property type="match status" value="1"/>
</dbReference>
<reference evidence="1" key="1">
    <citation type="submission" date="2022-11" db="EMBL/GenBank/DDBJ databases">
        <title>WGS of Natronobacillus azotifigens 24KS-1, an anaerobic diazotrophic haloalkaliphile from soda-rich habitats.</title>
        <authorList>
            <person name="Sorokin D.Y."/>
            <person name="Merkel A.Y."/>
        </authorList>
    </citation>
    <scope>NUCLEOTIDE SEQUENCE</scope>
    <source>
        <strain evidence="1">24KS-1</strain>
    </source>
</reference>
<dbReference type="EMBL" id="JAPRAT010000006">
    <property type="protein sequence ID" value="MCZ0702446.1"/>
    <property type="molecule type" value="Genomic_DNA"/>
</dbReference>
<dbReference type="AlphaFoldDB" id="A0A9J6RAQ7"/>
<proteinExistence type="predicted"/>
<evidence type="ECO:0000313" key="1">
    <source>
        <dbReference type="EMBL" id="MCZ0702446.1"/>
    </source>
</evidence>
<keyword evidence="2" id="KW-1185">Reference proteome</keyword>
<dbReference type="SUPFAM" id="SSF82784">
    <property type="entry name" value="OsmC-like"/>
    <property type="match status" value="1"/>
</dbReference>
<protein>
    <submittedName>
        <fullName evidence="1">OsmC family protein</fullName>
    </submittedName>
</protein>
<gene>
    <name evidence="1" type="ORF">OWO01_04390</name>
</gene>
<dbReference type="Proteomes" id="UP001084197">
    <property type="component" value="Unassembled WGS sequence"/>
</dbReference>
<dbReference type="Pfam" id="PF02566">
    <property type="entry name" value="OsmC"/>
    <property type="match status" value="1"/>
</dbReference>
<dbReference type="InterPro" id="IPR015946">
    <property type="entry name" value="KH_dom-like_a/b"/>
</dbReference>
<comment type="caution">
    <text evidence="1">The sequence shown here is derived from an EMBL/GenBank/DDBJ whole genome shotgun (WGS) entry which is preliminary data.</text>
</comment>
<evidence type="ECO:0000313" key="2">
    <source>
        <dbReference type="Proteomes" id="UP001084197"/>
    </source>
</evidence>
<sequence length="128" mass="14075">MITLKKEQNLAHKITNDNGVVTIGTGSKRSTEGYTPVDYLASSVALCMGLTLDAVIARDQLDVAGYTIEVSMNKAEDRPSRFESLDVRLKFESELTDKEKKKLIMLAKRGCTIGNTIEQSAEIHVVAE</sequence>
<dbReference type="RefSeq" id="WP_268779215.1">
    <property type="nucleotide sequence ID" value="NZ_JAPRAT010000006.1"/>
</dbReference>
<accession>A0A9J6RAQ7</accession>
<dbReference type="InterPro" id="IPR036102">
    <property type="entry name" value="OsmC/Ohrsf"/>
</dbReference>
<dbReference type="InterPro" id="IPR003718">
    <property type="entry name" value="OsmC/Ohr_fam"/>
</dbReference>